<dbReference type="Proteomes" id="UP001066276">
    <property type="component" value="Chromosome 4_2"/>
</dbReference>
<evidence type="ECO:0000256" key="1">
    <source>
        <dbReference type="SAM" id="MobiDB-lite"/>
    </source>
</evidence>
<keyword evidence="3" id="KW-1185">Reference proteome</keyword>
<dbReference type="EMBL" id="JANPWB010000008">
    <property type="protein sequence ID" value="KAJ1163752.1"/>
    <property type="molecule type" value="Genomic_DNA"/>
</dbReference>
<protein>
    <submittedName>
        <fullName evidence="2">Uncharacterized protein</fullName>
    </submittedName>
</protein>
<dbReference type="AlphaFoldDB" id="A0AAV7SI34"/>
<comment type="caution">
    <text evidence="2">The sequence shown here is derived from an EMBL/GenBank/DDBJ whole genome shotgun (WGS) entry which is preliminary data.</text>
</comment>
<evidence type="ECO:0000313" key="2">
    <source>
        <dbReference type="EMBL" id="KAJ1163752.1"/>
    </source>
</evidence>
<proteinExistence type="predicted"/>
<feature type="region of interest" description="Disordered" evidence="1">
    <location>
        <begin position="53"/>
        <end position="91"/>
    </location>
</feature>
<reference evidence="2" key="1">
    <citation type="journal article" date="2022" name="bioRxiv">
        <title>Sequencing and chromosome-scale assembly of the giantPleurodeles waltlgenome.</title>
        <authorList>
            <person name="Brown T."/>
            <person name="Elewa A."/>
            <person name="Iarovenko S."/>
            <person name="Subramanian E."/>
            <person name="Araus A.J."/>
            <person name="Petzold A."/>
            <person name="Susuki M."/>
            <person name="Suzuki K.-i.T."/>
            <person name="Hayashi T."/>
            <person name="Toyoda A."/>
            <person name="Oliveira C."/>
            <person name="Osipova E."/>
            <person name="Leigh N.D."/>
            <person name="Simon A."/>
            <person name="Yun M.H."/>
        </authorList>
    </citation>
    <scope>NUCLEOTIDE SEQUENCE</scope>
    <source>
        <strain evidence="2">20211129_DDA</strain>
        <tissue evidence="2">Liver</tissue>
    </source>
</reference>
<accession>A0AAV7SI34</accession>
<sequence>MEPLPLDLGTRQWRGQLGQARPINLDGWGQSWAPVKEIPGGQLRSPAALRLGEPAETLQTPSGYRDQVSLMGKQRMNRGRLSQRPTEGPQH</sequence>
<gene>
    <name evidence="2" type="ORF">NDU88_004205</name>
</gene>
<organism evidence="2 3">
    <name type="scientific">Pleurodeles waltl</name>
    <name type="common">Iberian ribbed newt</name>
    <dbReference type="NCBI Taxonomy" id="8319"/>
    <lineage>
        <taxon>Eukaryota</taxon>
        <taxon>Metazoa</taxon>
        <taxon>Chordata</taxon>
        <taxon>Craniata</taxon>
        <taxon>Vertebrata</taxon>
        <taxon>Euteleostomi</taxon>
        <taxon>Amphibia</taxon>
        <taxon>Batrachia</taxon>
        <taxon>Caudata</taxon>
        <taxon>Salamandroidea</taxon>
        <taxon>Salamandridae</taxon>
        <taxon>Pleurodelinae</taxon>
        <taxon>Pleurodeles</taxon>
    </lineage>
</organism>
<name>A0AAV7SI34_PLEWA</name>
<evidence type="ECO:0000313" key="3">
    <source>
        <dbReference type="Proteomes" id="UP001066276"/>
    </source>
</evidence>